<dbReference type="EMBL" id="MG777490">
    <property type="protein sequence ID" value="AUW31066.1"/>
    <property type="molecule type" value="Genomic_DNA"/>
</dbReference>
<dbReference type="Gene3D" id="3.30.160.60">
    <property type="entry name" value="Classic Zinc Finger"/>
    <property type="match status" value="1"/>
</dbReference>
<evidence type="ECO:0000313" key="1">
    <source>
        <dbReference type="EMBL" id="AUW31066.1"/>
    </source>
</evidence>
<reference evidence="1" key="1">
    <citation type="submission" date="2017-12" db="EMBL/GenBank/DDBJ databases">
        <title>Genome Sequencing Reveals a Rich Biosynthetic Potential.</title>
        <authorList>
            <person name="Bertrand R.L."/>
            <person name="Abdel-Hameed M.E."/>
            <person name="Sorensen J.L."/>
        </authorList>
    </citation>
    <scope>NUCLEOTIDE SEQUENCE</scope>
</reference>
<sequence length="215" mass="23584">MGYAGAFSFYSEKWAAAFPKIVEDATLIIANAKNPPGGPLGGNGPLTVSSTDGIRLNGLYEDYEPFELTAAPVDFEFCKTARAPYDETVTAILIRAKVRAGSAIKISSDGDWSDWQDGMDLIARVWPKEKAACPFERTSCKDYDDDDHDEGGYREGKLPDWACPVPGCHKTFWEREDNLMAHITNVHLTADEKKPGYVSPEEAIALGLGSIDARF</sequence>
<organism evidence="1">
    <name type="scientific">Cladonia uncialis subsp. uncialis</name>
    <dbReference type="NCBI Taxonomy" id="180999"/>
    <lineage>
        <taxon>Eukaryota</taxon>
        <taxon>Fungi</taxon>
        <taxon>Dikarya</taxon>
        <taxon>Ascomycota</taxon>
        <taxon>Pezizomycotina</taxon>
        <taxon>Lecanoromycetes</taxon>
        <taxon>OSLEUM clade</taxon>
        <taxon>Lecanoromycetidae</taxon>
        <taxon>Lecanorales</taxon>
        <taxon>Lecanorineae</taxon>
        <taxon>Cladoniaceae</taxon>
        <taxon>Cladonia</taxon>
    </lineage>
</organism>
<accession>A0A2K9YDY8</accession>
<protein>
    <submittedName>
        <fullName evidence="1">Uncharacterized protein</fullName>
    </submittedName>
</protein>
<proteinExistence type="predicted"/>
<dbReference type="AlphaFoldDB" id="A0A2K9YDY8"/>
<name>A0A2K9YDY8_CLAUC</name>